<evidence type="ECO:0000313" key="1">
    <source>
        <dbReference type="EMBL" id="MBD2771129.1"/>
    </source>
</evidence>
<keyword evidence="2" id="KW-1185">Reference proteome</keyword>
<sequence>MLIPEYKLQHIQLKKRAEEAGAVAPIVPYQVWCCGRIGEIFDLLPHGLSKKWMVQEYLKANFEEFTREAYREEQERFTSLIMEATK</sequence>
<reference evidence="1" key="1">
    <citation type="submission" date="2020-09" db="EMBL/GenBank/DDBJ databases">
        <title>Iningainema tapete sp. nov. (Scytonemataceae, Cyanobacteria) from greenhouses in central Florida (USA) produces two types of nodularin with biosynthetic potential for microcystin-LR and anabaenopeptins.</title>
        <authorList>
            <person name="Berthold D.E."/>
            <person name="Lefler F.W."/>
            <person name="Huang I.-S."/>
            <person name="Abdulla H."/>
            <person name="Zimba P.V."/>
            <person name="Laughinghouse H.D. IV."/>
        </authorList>
    </citation>
    <scope>NUCLEOTIDE SEQUENCE</scope>
    <source>
        <strain evidence="1">BLCCT55</strain>
    </source>
</reference>
<evidence type="ECO:0000313" key="2">
    <source>
        <dbReference type="Proteomes" id="UP000629098"/>
    </source>
</evidence>
<protein>
    <submittedName>
        <fullName evidence="1">Uncharacterized protein</fullName>
    </submittedName>
</protein>
<dbReference type="Proteomes" id="UP000629098">
    <property type="component" value="Unassembled WGS sequence"/>
</dbReference>
<name>A0A8J6XAV8_9CYAN</name>
<dbReference type="RefSeq" id="WP_190825422.1">
    <property type="nucleotide sequence ID" value="NZ_CAWPPI010000013.1"/>
</dbReference>
<organism evidence="1 2">
    <name type="scientific">Iningainema tapete BLCC-T55</name>
    <dbReference type="NCBI Taxonomy" id="2748662"/>
    <lineage>
        <taxon>Bacteria</taxon>
        <taxon>Bacillati</taxon>
        <taxon>Cyanobacteriota</taxon>
        <taxon>Cyanophyceae</taxon>
        <taxon>Nostocales</taxon>
        <taxon>Scytonemataceae</taxon>
        <taxon>Iningainema tapete</taxon>
    </lineage>
</organism>
<proteinExistence type="predicted"/>
<gene>
    <name evidence="1" type="ORF">ICL16_03075</name>
</gene>
<dbReference type="EMBL" id="JACXAE010000013">
    <property type="protein sequence ID" value="MBD2771129.1"/>
    <property type="molecule type" value="Genomic_DNA"/>
</dbReference>
<accession>A0A8J6XAV8</accession>
<comment type="caution">
    <text evidence="1">The sequence shown here is derived from an EMBL/GenBank/DDBJ whole genome shotgun (WGS) entry which is preliminary data.</text>
</comment>
<dbReference type="AlphaFoldDB" id="A0A8J6XAV8"/>